<dbReference type="AlphaFoldDB" id="A0A7T2GHJ1"/>
<dbReference type="InterPro" id="IPR013356">
    <property type="entry name" value="T2SS_GspD"/>
</dbReference>
<dbReference type="Pfam" id="PF03958">
    <property type="entry name" value="Secretin_N"/>
    <property type="match status" value="3"/>
</dbReference>
<feature type="region of interest" description="Disordered" evidence="11">
    <location>
        <begin position="273"/>
        <end position="310"/>
    </location>
</feature>
<dbReference type="InterPro" id="IPR049371">
    <property type="entry name" value="GspD-like_N0"/>
</dbReference>
<sequence>MKRFLIGLLIATTPVPALSQYVLNFRDADVRAFIQDASRVTGRTFIIDPSVQGKVSVVTDRPLSRSEYFELVLSTLRANGLAAVPVAGGALRIQPSSTAAQAGGRIGGSTSPNRFVTEIFRLRHIDAASAVETLRPLVSREGSITANRNTLVVADFGDNVSRIRQLIAQIDRDTATTTIVTLQNAGARDIAGSLTALAGGGEAKSVSVVPIDSSNSLALRGDAAEVARFAELARDLDARAASGAEVRVVFLEHADAAQLLPVLQQLLGQSAAPSTASGLSDRPAASGGGASNARPAAQPAATSAPAAPATGESVFGQKNAVVTRFEGANAIVIAASPDVQRSLGEVIRQLDTRRQQVLVEAIIVEISDTAAKELGVQLLLAGLEGSNIPFAVTNYSNASPNILKVGAAVAAERLRKTTTTVNGQVVTTNQNSALADTLQQAAAAEILGATGGLGGAAFKAGNAIFGAIINAVQSDNKSNILSTPSIMTLDNQEARLLVGQEIPITTGEALSDNFDNAFRTVQRQNVGISLEVKPQINAGGTIKLDLRQEVSSIAGPVSRDFSDLILNKRELETTITVDDGEIVGIGGLLDDNERRTIEKIPFLGDLPLLGKLFQSKGKARAKTNLMVFIRPTILRSAEDARAMSGRRYDYIRGMQVEQDPEAEPSIDELVRDYMGAVPPSIAQTPAQALPVRPGDQVIEAVPVPPSESVQ</sequence>
<dbReference type="GO" id="GO:0015628">
    <property type="term" value="P:protein secretion by the type II secretion system"/>
    <property type="evidence" value="ECO:0007669"/>
    <property type="project" value="InterPro"/>
</dbReference>
<feature type="domain" description="NolW-like" evidence="13">
    <location>
        <begin position="117"/>
        <end position="173"/>
    </location>
</feature>
<dbReference type="Pfam" id="PF21305">
    <property type="entry name" value="type_II_gspD_N0"/>
    <property type="match status" value="1"/>
</dbReference>
<keyword evidence="8" id="KW-0472">Membrane</keyword>
<comment type="similarity">
    <text evidence="2">Belongs to the bacterial secretin family. GSP D subfamily.</text>
</comment>
<evidence type="ECO:0000259" key="14">
    <source>
        <dbReference type="Pfam" id="PF21305"/>
    </source>
</evidence>
<dbReference type="NCBIfam" id="TIGR02517">
    <property type="entry name" value="type_II_gspD"/>
    <property type="match status" value="1"/>
</dbReference>
<feature type="compositionally biased region" description="Low complexity" evidence="11">
    <location>
        <begin position="291"/>
        <end position="309"/>
    </location>
</feature>
<evidence type="ECO:0000256" key="5">
    <source>
        <dbReference type="ARBA" id="ARBA00022692"/>
    </source>
</evidence>
<keyword evidence="5" id="KW-0812">Transmembrane</keyword>
<evidence type="ECO:0000256" key="1">
    <source>
        <dbReference type="ARBA" id="ARBA00004442"/>
    </source>
</evidence>
<dbReference type="InterPro" id="IPR005644">
    <property type="entry name" value="NolW-like"/>
</dbReference>
<accession>A0A7T2GHJ1</accession>
<feature type="domain" description="GspD-like N0" evidence="14">
    <location>
        <begin position="23"/>
        <end position="93"/>
    </location>
</feature>
<feature type="domain" description="Type II/III secretion system secretin-like" evidence="12">
    <location>
        <begin position="471"/>
        <end position="635"/>
    </location>
</feature>
<evidence type="ECO:0000256" key="11">
    <source>
        <dbReference type="SAM" id="MobiDB-lite"/>
    </source>
</evidence>
<evidence type="ECO:0000313" key="16">
    <source>
        <dbReference type="Proteomes" id="UP000594873"/>
    </source>
</evidence>
<comment type="subcellular location">
    <subcellularLocation>
        <location evidence="1 10">Cell outer membrane</location>
    </subcellularLocation>
</comment>
<dbReference type="Pfam" id="PF00263">
    <property type="entry name" value="Secretin"/>
    <property type="match status" value="1"/>
</dbReference>
<dbReference type="KEGG" id="sflv:IC614_06295"/>
<dbReference type="InterPro" id="IPR038591">
    <property type="entry name" value="NolW-like_sf"/>
</dbReference>
<dbReference type="InterPro" id="IPR004846">
    <property type="entry name" value="T2SS/T3SS_dom"/>
</dbReference>
<keyword evidence="3 10" id="KW-0813">Transport</keyword>
<evidence type="ECO:0000256" key="7">
    <source>
        <dbReference type="ARBA" id="ARBA00022927"/>
    </source>
</evidence>
<evidence type="ECO:0000256" key="3">
    <source>
        <dbReference type="ARBA" id="ARBA00022448"/>
    </source>
</evidence>
<dbReference type="PANTHER" id="PTHR30332">
    <property type="entry name" value="PROBABLE GENERAL SECRETION PATHWAY PROTEIN D"/>
    <property type="match status" value="1"/>
</dbReference>
<evidence type="ECO:0000256" key="10">
    <source>
        <dbReference type="RuleBase" id="RU004004"/>
    </source>
</evidence>
<keyword evidence="7" id="KW-0653">Protein transport</keyword>
<gene>
    <name evidence="15" type="primary">gspD</name>
    <name evidence="15" type="ORF">IC614_06295</name>
</gene>
<evidence type="ECO:0000259" key="13">
    <source>
        <dbReference type="Pfam" id="PF03958"/>
    </source>
</evidence>
<dbReference type="InterPro" id="IPR001775">
    <property type="entry name" value="GspD/PilQ"/>
</dbReference>
<evidence type="ECO:0000256" key="8">
    <source>
        <dbReference type="ARBA" id="ARBA00023136"/>
    </source>
</evidence>
<keyword evidence="6" id="KW-0732">Signal</keyword>
<dbReference type="EMBL" id="CP065592">
    <property type="protein sequence ID" value="QPQ53990.1"/>
    <property type="molecule type" value="Genomic_DNA"/>
</dbReference>
<feature type="domain" description="NolW-like" evidence="13">
    <location>
        <begin position="178"/>
        <end position="240"/>
    </location>
</feature>
<keyword evidence="4" id="KW-1134">Transmembrane beta strand</keyword>
<dbReference type="RefSeq" id="WP_200970522.1">
    <property type="nucleotide sequence ID" value="NZ_CP065592.1"/>
</dbReference>
<dbReference type="PANTHER" id="PTHR30332:SF24">
    <property type="entry name" value="SECRETIN GSPD-RELATED"/>
    <property type="match status" value="1"/>
</dbReference>
<proteinExistence type="inferred from homology"/>
<evidence type="ECO:0000259" key="12">
    <source>
        <dbReference type="Pfam" id="PF00263"/>
    </source>
</evidence>
<keyword evidence="16" id="KW-1185">Reference proteome</keyword>
<evidence type="ECO:0000256" key="2">
    <source>
        <dbReference type="ARBA" id="ARBA00006980"/>
    </source>
</evidence>
<dbReference type="GO" id="GO:0009279">
    <property type="term" value="C:cell outer membrane"/>
    <property type="evidence" value="ECO:0007669"/>
    <property type="project" value="UniProtKB-SubCell"/>
</dbReference>
<organism evidence="15 16">
    <name type="scientific">Allosphingosinicella flava</name>
    <dbReference type="NCBI Taxonomy" id="2771430"/>
    <lineage>
        <taxon>Bacteria</taxon>
        <taxon>Pseudomonadati</taxon>
        <taxon>Pseudomonadota</taxon>
        <taxon>Alphaproteobacteria</taxon>
        <taxon>Sphingomonadales</taxon>
        <taxon>Sphingomonadaceae</taxon>
        <taxon>Allosphingosinicella</taxon>
    </lineage>
</organism>
<dbReference type="Proteomes" id="UP000594873">
    <property type="component" value="Chromosome"/>
</dbReference>
<feature type="domain" description="NolW-like" evidence="13">
    <location>
        <begin position="246"/>
        <end position="356"/>
    </location>
</feature>
<dbReference type="PRINTS" id="PR00811">
    <property type="entry name" value="BCTERIALGSPD"/>
</dbReference>
<keyword evidence="9" id="KW-0998">Cell outer membrane</keyword>
<protein>
    <submittedName>
        <fullName evidence="15">Type II secretion system secretin GspD</fullName>
    </submittedName>
</protein>
<dbReference type="InterPro" id="IPR050810">
    <property type="entry name" value="Bact_Secretion_Sys_Channel"/>
</dbReference>
<name>A0A7T2GHJ1_9SPHN</name>
<reference evidence="15 16" key="1">
    <citation type="submission" date="2020-11" db="EMBL/GenBank/DDBJ databases">
        <title>Genome seq and assembly of Sphingosinicella sp.</title>
        <authorList>
            <person name="Chhetri G."/>
        </authorList>
    </citation>
    <scope>NUCLEOTIDE SEQUENCE [LARGE SCALE GENOMIC DNA]</scope>
    <source>
        <strain evidence="15 16">UDD2</strain>
    </source>
</reference>
<evidence type="ECO:0000256" key="6">
    <source>
        <dbReference type="ARBA" id="ARBA00022729"/>
    </source>
</evidence>
<evidence type="ECO:0000313" key="15">
    <source>
        <dbReference type="EMBL" id="QPQ53990.1"/>
    </source>
</evidence>
<evidence type="ECO:0000256" key="4">
    <source>
        <dbReference type="ARBA" id="ARBA00022452"/>
    </source>
</evidence>
<evidence type="ECO:0000256" key="9">
    <source>
        <dbReference type="ARBA" id="ARBA00023237"/>
    </source>
</evidence>
<dbReference type="Gene3D" id="3.30.1370.120">
    <property type="match status" value="3"/>
</dbReference>
<dbReference type="GO" id="GO:0015627">
    <property type="term" value="C:type II protein secretion system complex"/>
    <property type="evidence" value="ECO:0007669"/>
    <property type="project" value="InterPro"/>
</dbReference>